<dbReference type="InterPro" id="IPR036986">
    <property type="entry name" value="S4_RNA-bd_sf"/>
</dbReference>
<evidence type="ECO:0000259" key="6">
    <source>
        <dbReference type="SMART" id="SM00363"/>
    </source>
</evidence>
<dbReference type="Proteomes" id="UP000775686">
    <property type="component" value="Unassembled WGS sequence"/>
</dbReference>
<dbReference type="InterPro" id="IPR042092">
    <property type="entry name" value="PsdUridine_s_RsuA/RluB/E/F_cat"/>
</dbReference>
<reference evidence="7 8" key="1">
    <citation type="journal article" date="2021" name="Sci. Rep.">
        <title>The distribution of antibiotic resistance genes in chicken gut microbiota commensals.</title>
        <authorList>
            <person name="Juricova H."/>
            <person name="Matiasovicova J."/>
            <person name="Kubasova T."/>
            <person name="Cejkova D."/>
            <person name="Rychlik I."/>
        </authorList>
    </citation>
    <scope>NUCLEOTIDE SEQUENCE [LARGE SCALE GENOMIC DNA]</scope>
    <source>
        <strain evidence="7 8">An770</strain>
    </source>
</reference>
<dbReference type="InterPro" id="IPR002942">
    <property type="entry name" value="S4_RNA-bd"/>
</dbReference>
<proteinExistence type="inferred from homology"/>
<dbReference type="EMBL" id="JACJKH010000006">
    <property type="protein sequence ID" value="MBM6743621.1"/>
    <property type="molecule type" value="Genomic_DNA"/>
</dbReference>
<dbReference type="PANTHER" id="PTHR47683:SF4">
    <property type="entry name" value="PSEUDOURIDINE SYNTHASE"/>
    <property type="match status" value="1"/>
</dbReference>
<dbReference type="Gene3D" id="3.30.70.580">
    <property type="entry name" value="Pseudouridine synthase I, catalytic domain, N-terminal subdomain"/>
    <property type="match status" value="1"/>
</dbReference>
<dbReference type="InterPro" id="IPR000748">
    <property type="entry name" value="PsdUridine_synth_RsuA/RluB/E/F"/>
</dbReference>
<dbReference type="NCBIfam" id="TIGR00093">
    <property type="entry name" value="pseudouridine synthase"/>
    <property type="match status" value="1"/>
</dbReference>
<dbReference type="SUPFAM" id="SSF55174">
    <property type="entry name" value="Alpha-L RNA-binding motif"/>
    <property type="match status" value="1"/>
</dbReference>
<dbReference type="EC" id="5.4.99.-" evidence="5"/>
<sequence>MDVIMMRLDRILTEMGAGSRQEVKKLIRKGQVSVDGEIIKKPEVKVEEKTARIRCLGISYRYEPYVYYMLHKPAGVVSATEDSKERTVLELLENPARKDLFPVGRLDKDTEGLLLLTNDGELAHRLLSPKKHVDKTYEAVISGIVTEEDAAAFARGVDIGDDTLTLPAVLEILNTDPEQNCSEISITIQEGRYHQIKRMFEAVGKHVVYLKRIRMGTLNLDPALPKGASRRLTEEEIDALKQAWAKES</sequence>
<dbReference type="InterPro" id="IPR006145">
    <property type="entry name" value="PsdUridine_synth_RsuA/RluA"/>
</dbReference>
<dbReference type="CDD" id="cd00165">
    <property type="entry name" value="S4"/>
    <property type="match status" value="1"/>
</dbReference>
<evidence type="ECO:0000313" key="8">
    <source>
        <dbReference type="Proteomes" id="UP000775686"/>
    </source>
</evidence>
<gene>
    <name evidence="7" type="ORF">H6A32_04760</name>
</gene>
<accession>A0ABS2EF75</accession>
<dbReference type="PANTHER" id="PTHR47683">
    <property type="entry name" value="PSEUDOURIDINE SYNTHASE FAMILY PROTEIN-RELATED"/>
    <property type="match status" value="1"/>
</dbReference>
<dbReference type="Pfam" id="PF01479">
    <property type="entry name" value="S4"/>
    <property type="match status" value="1"/>
</dbReference>
<dbReference type="SMART" id="SM00363">
    <property type="entry name" value="S4"/>
    <property type="match status" value="1"/>
</dbReference>
<protein>
    <recommendedName>
        <fullName evidence="5">Pseudouridine synthase</fullName>
        <ecNumber evidence="5">5.4.99.-</ecNumber>
    </recommendedName>
</protein>
<feature type="domain" description="RNA-binding S4" evidence="6">
    <location>
        <begin position="6"/>
        <end position="64"/>
    </location>
</feature>
<comment type="caution">
    <text evidence="7">The sequence shown here is derived from an EMBL/GenBank/DDBJ whole genome shotgun (WGS) entry which is preliminary data.</text>
</comment>
<organism evidence="7 8">
    <name type="scientific">Drancourtella massiliensis</name>
    <dbReference type="NCBI Taxonomy" id="1632013"/>
    <lineage>
        <taxon>Bacteria</taxon>
        <taxon>Bacillati</taxon>
        <taxon>Bacillota</taxon>
        <taxon>Clostridia</taxon>
        <taxon>Eubacteriales</taxon>
        <taxon>Oscillospiraceae</taxon>
        <taxon>Drancourtella</taxon>
    </lineage>
</organism>
<keyword evidence="8" id="KW-1185">Reference proteome</keyword>
<dbReference type="PROSITE" id="PS01149">
    <property type="entry name" value="PSI_RSU"/>
    <property type="match status" value="1"/>
</dbReference>
<comment type="similarity">
    <text evidence="1 5">Belongs to the pseudouridine synthase RsuA family.</text>
</comment>
<dbReference type="InterPro" id="IPR018496">
    <property type="entry name" value="PsdUridine_synth_RsuA/RluB_CS"/>
</dbReference>
<evidence type="ECO:0000256" key="3">
    <source>
        <dbReference type="ARBA" id="ARBA00023235"/>
    </source>
</evidence>
<evidence type="ECO:0000313" key="7">
    <source>
        <dbReference type="EMBL" id="MBM6743621.1"/>
    </source>
</evidence>
<dbReference type="PROSITE" id="PS50889">
    <property type="entry name" value="S4"/>
    <property type="match status" value="1"/>
</dbReference>
<dbReference type="InterPro" id="IPR050343">
    <property type="entry name" value="RsuA_PseudoU_synthase"/>
</dbReference>
<dbReference type="Pfam" id="PF00849">
    <property type="entry name" value="PseudoU_synth_2"/>
    <property type="match status" value="1"/>
</dbReference>
<keyword evidence="2 4" id="KW-0694">RNA-binding</keyword>
<evidence type="ECO:0000256" key="1">
    <source>
        <dbReference type="ARBA" id="ARBA00008348"/>
    </source>
</evidence>
<dbReference type="InterPro" id="IPR020103">
    <property type="entry name" value="PsdUridine_synth_cat_dom_sf"/>
</dbReference>
<keyword evidence="3 5" id="KW-0413">Isomerase</keyword>
<evidence type="ECO:0000256" key="2">
    <source>
        <dbReference type="ARBA" id="ARBA00022884"/>
    </source>
</evidence>
<dbReference type="Gene3D" id="3.30.70.1560">
    <property type="entry name" value="Alpha-L RNA-binding motif"/>
    <property type="match status" value="1"/>
</dbReference>
<dbReference type="Gene3D" id="3.10.290.10">
    <property type="entry name" value="RNA-binding S4 domain"/>
    <property type="match status" value="1"/>
</dbReference>
<name>A0ABS2EF75_9FIRM</name>
<dbReference type="CDD" id="cd02553">
    <property type="entry name" value="PseudoU_synth_RsuA"/>
    <property type="match status" value="1"/>
</dbReference>
<dbReference type="SUPFAM" id="SSF55120">
    <property type="entry name" value="Pseudouridine synthase"/>
    <property type="match status" value="1"/>
</dbReference>
<evidence type="ECO:0000256" key="5">
    <source>
        <dbReference type="RuleBase" id="RU003887"/>
    </source>
</evidence>
<dbReference type="InterPro" id="IPR020094">
    <property type="entry name" value="TruA/RsuA/RluB/E/F_N"/>
</dbReference>
<evidence type="ECO:0000256" key="4">
    <source>
        <dbReference type="PROSITE-ProRule" id="PRU00182"/>
    </source>
</evidence>